<evidence type="ECO:0000313" key="4">
    <source>
        <dbReference type="Proteomes" id="UP000277300"/>
    </source>
</evidence>
<organism evidence="3 4">
    <name type="scientific">Phytophthora kernoviae</name>
    <dbReference type="NCBI Taxonomy" id="325452"/>
    <lineage>
        <taxon>Eukaryota</taxon>
        <taxon>Sar</taxon>
        <taxon>Stramenopiles</taxon>
        <taxon>Oomycota</taxon>
        <taxon>Peronosporomycetes</taxon>
        <taxon>Peronosporales</taxon>
        <taxon>Peronosporaceae</taxon>
        <taxon>Phytophthora</taxon>
    </lineage>
</organism>
<sequence>MHAAYFRPGGVNQDLPKGLLNDIFIFCDQFNTRLDEIEEMLTNNRKTQPYEIYNQLDFDIPIGTNDYSENIAVNSGETFTVIEAPKDHMIADVVTIIGTLDVVFGEIDR</sequence>
<dbReference type="PANTHER" id="PTHR11993:SF10">
    <property type="entry name" value="NADH DEHYDROGENASE [UBIQUINONE] IRON-SULFUR PROTEIN 2, MITOCHONDRIAL"/>
    <property type="match status" value="1"/>
</dbReference>
<dbReference type="AlphaFoldDB" id="A0A3F2RBW6"/>
<gene>
    <name evidence="3" type="ORF">BBP00_00009723</name>
</gene>
<evidence type="ECO:0000259" key="2">
    <source>
        <dbReference type="Pfam" id="PF00346"/>
    </source>
</evidence>
<dbReference type="Proteomes" id="UP000277300">
    <property type="component" value="Unassembled WGS sequence"/>
</dbReference>
<dbReference type="GO" id="GO:0016651">
    <property type="term" value="F:oxidoreductase activity, acting on NAD(P)H"/>
    <property type="evidence" value="ECO:0007669"/>
    <property type="project" value="InterPro"/>
</dbReference>
<name>A0A3F2RBW6_9STRA</name>
<evidence type="ECO:0000313" key="3">
    <source>
        <dbReference type="EMBL" id="RLN52130.1"/>
    </source>
</evidence>
<comment type="similarity">
    <text evidence="1">Belongs to the complex I 49 kDa subunit family.</text>
</comment>
<dbReference type="GO" id="GO:0051287">
    <property type="term" value="F:NAD binding"/>
    <property type="evidence" value="ECO:0007669"/>
    <property type="project" value="InterPro"/>
</dbReference>
<dbReference type="Pfam" id="PF00346">
    <property type="entry name" value="Complex1_49kDa"/>
    <property type="match status" value="1"/>
</dbReference>
<accession>A0A3F2RBW6</accession>
<reference evidence="3 4" key="1">
    <citation type="submission" date="2018-07" db="EMBL/GenBank/DDBJ databases">
        <title>Genome sequencing of oomycete isolates from Chile give support for New Zealand origin for Phytophthora kernoviae and make available the first Nothophytophthora sp. genome.</title>
        <authorList>
            <person name="Studholme D.J."/>
            <person name="Sanfuentes E."/>
            <person name="Panda P."/>
            <person name="Hill R."/>
            <person name="Sambles C."/>
            <person name="Grant M."/>
            <person name="Williams N.M."/>
            <person name="Mcdougal R.L."/>
        </authorList>
    </citation>
    <scope>NUCLEOTIDE SEQUENCE [LARGE SCALE GENOMIC DNA]</scope>
    <source>
        <strain evidence="3">Chile6</strain>
    </source>
</reference>
<dbReference type="InterPro" id="IPR022885">
    <property type="entry name" value="NDH1_su_D/H"/>
</dbReference>
<dbReference type="OrthoDB" id="35209at2759"/>
<dbReference type="InterPro" id="IPR001135">
    <property type="entry name" value="NADH_Q_OxRdtase_suD"/>
</dbReference>
<dbReference type="SUPFAM" id="SSF56762">
    <property type="entry name" value="HydB/Nqo4-like"/>
    <property type="match status" value="1"/>
</dbReference>
<dbReference type="EMBL" id="MBDO02000811">
    <property type="protein sequence ID" value="RLN52130.1"/>
    <property type="molecule type" value="Genomic_DNA"/>
</dbReference>
<evidence type="ECO:0000256" key="1">
    <source>
        <dbReference type="ARBA" id="ARBA00005769"/>
    </source>
</evidence>
<dbReference type="PANTHER" id="PTHR11993">
    <property type="entry name" value="NADH-UBIQUINONE OXIDOREDUCTASE 49 KDA SUBUNIT"/>
    <property type="match status" value="1"/>
</dbReference>
<dbReference type="GO" id="GO:0005739">
    <property type="term" value="C:mitochondrion"/>
    <property type="evidence" value="ECO:0007669"/>
    <property type="project" value="GOC"/>
</dbReference>
<proteinExistence type="inferred from homology"/>
<protein>
    <recommendedName>
        <fullName evidence="2">NADH-quinone oxidoreductase subunit D domain-containing protein</fullName>
    </recommendedName>
</protein>
<feature type="domain" description="NADH-quinone oxidoreductase subunit D" evidence="2">
    <location>
        <begin position="1"/>
        <end position="45"/>
    </location>
</feature>
<dbReference type="GO" id="GO:0048038">
    <property type="term" value="F:quinone binding"/>
    <property type="evidence" value="ECO:0007669"/>
    <property type="project" value="InterPro"/>
</dbReference>
<dbReference type="GO" id="GO:0006120">
    <property type="term" value="P:mitochondrial electron transport, NADH to ubiquinone"/>
    <property type="evidence" value="ECO:0007669"/>
    <property type="project" value="TreeGrafter"/>
</dbReference>
<comment type="caution">
    <text evidence="3">The sequence shown here is derived from an EMBL/GenBank/DDBJ whole genome shotgun (WGS) entry which is preliminary data.</text>
</comment>
<dbReference type="InterPro" id="IPR029014">
    <property type="entry name" value="NiFe-Hase_large"/>
</dbReference>
<dbReference type="Gene3D" id="1.10.645.10">
    <property type="entry name" value="Cytochrome-c3 Hydrogenase, chain B"/>
    <property type="match status" value="1"/>
</dbReference>